<feature type="domain" description="Histidine kinase/HSP90-like ATPase" evidence="2">
    <location>
        <begin position="506"/>
        <end position="610"/>
    </location>
</feature>
<gene>
    <name evidence="6" type="ORF">GCM10011514_00090</name>
</gene>
<dbReference type="Gene3D" id="3.30.565.10">
    <property type="entry name" value="Histidine kinase-like ATPase, C-terminal domain"/>
    <property type="match status" value="1"/>
</dbReference>
<keyword evidence="1" id="KW-1133">Transmembrane helix</keyword>
<protein>
    <recommendedName>
        <fullName evidence="8">Histidine kinase</fullName>
    </recommendedName>
</protein>
<feature type="domain" description="Signal transduction histidine kinase internal region" evidence="3">
    <location>
        <begin position="405"/>
        <end position="482"/>
    </location>
</feature>
<feature type="domain" description="7TM-DISM receptor extracellular" evidence="4">
    <location>
        <begin position="172"/>
        <end position="386"/>
    </location>
</feature>
<dbReference type="Gene3D" id="2.60.40.2380">
    <property type="match status" value="1"/>
</dbReference>
<name>A0A917DHT8_9BACT</name>
<reference evidence="6" key="1">
    <citation type="journal article" date="2014" name="Int. J. Syst. Evol. Microbiol.">
        <title>Complete genome sequence of Corynebacterium casei LMG S-19264T (=DSM 44701T), isolated from a smear-ripened cheese.</title>
        <authorList>
            <consortium name="US DOE Joint Genome Institute (JGI-PGF)"/>
            <person name="Walter F."/>
            <person name="Albersmeier A."/>
            <person name="Kalinowski J."/>
            <person name="Ruckert C."/>
        </authorList>
    </citation>
    <scope>NUCLEOTIDE SEQUENCE</scope>
    <source>
        <strain evidence="6">CGMCC 1.15958</strain>
    </source>
</reference>
<dbReference type="InterPro" id="IPR036890">
    <property type="entry name" value="HATPase_C_sf"/>
</dbReference>
<comment type="caution">
    <text evidence="6">The sequence shown here is derived from an EMBL/GenBank/DDBJ whole genome shotgun (WGS) entry which is preliminary data.</text>
</comment>
<accession>A0A917DHT8</accession>
<organism evidence="6 7">
    <name type="scientific">Emticicia aquatilis</name>
    <dbReference type="NCBI Taxonomy" id="1537369"/>
    <lineage>
        <taxon>Bacteria</taxon>
        <taxon>Pseudomonadati</taxon>
        <taxon>Bacteroidota</taxon>
        <taxon>Cytophagia</taxon>
        <taxon>Cytophagales</taxon>
        <taxon>Leadbetterellaceae</taxon>
        <taxon>Emticicia</taxon>
    </lineage>
</organism>
<dbReference type="PANTHER" id="PTHR34220:SF7">
    <property type="entry name" value="SENSOR HISTIDINE KINASE YPDA"/>
    <property type="match status" value="1"/>
</dbReference>
<dbReference type="Pfam" id="PF07696">
    <property type="entry name" value="7TMR-DISMED2"/>
    <property type="match status" value="1"/>
</dbReference>
<feature type="transmembrane region" description="Helical" evidence="1">
    <location>
        <begin position="366"/>
        <end position="389"/>
    </location>
</feature>
<keyword evidence="1" id="KW-0812">Transmembrane</keyword>
<dbReference type="EMBL" id="BMKK01000001">
    <property type="protein sequence ID" value="GGD39987.1"/>
    <property type="molecule type" value="Genomic_DNA"/>
</dbReference>
<feature type="transmembrane region" description="Helical" evidence="1">
    <location>
        <begin position="198"/>
        <end position="216"/>
    </location>
</feature>
<sequence>MLSQHLNDEGLVDATPNTTLFIDSTSKLSINEADKQLFRPLKDFAFAQLSTEYYQYNFWLKLTVNNPSDTSINVLFTTGVHKSIDVFRKQGRAFIKLQTTNQALRPNQRTYKFDESYLPLKFEPKKSYELFIKVTEHPQLYFKLTPKLVSYAAEYEDKIRAFDDEYIYFVHDGIYISVLLFVATYMFIMFFIERKRYYLYYGFYLFFLVLFGFWAVEHSPYIILIFSHLPSLKFSANNNTYLLITNIFYYLFHYEFLELPKIAPKFSKVLVGYIKILIGLLVIDTFVNFVLNDYSLGGKIWILTQPLIAIFGIYGTVQLYRLKGPFVRYIQIGSTVLIVGAIVGFLEQLLLIKPADNVLMRLAPSFGLNYAVLIEIFCFSMALAYKTWISQRNRNRLIRSIKESELRTLRSQINPHFIFNSLNSIKAYILKDRQLEASEYLTDFSTLMRAILQQSKDKFISLSDELETTLLYVKLENLRFEEGFTFNYYLDKNIKPDEILIPPMLLQPYIENAIKHGLMGKTDDRILGLSIKKKSDDEIIITIDDNGIGREQASLQRKNTLKHQSMGMSINNERVQLLGITNDLHIEIEIIDKKSPDGHSEGTTVVITLPI</sequence>
<feature type="transmembrane region" description="Helical" evidence="1">
    <location>
        <begin position="269"/>
        <end position="290"/>
    </location>
</feature>
<evidence type="ECO:0000313" key="7">
    <source>
        <dbReference type="Proteomes" id="UP000609064"/>
    </source>
</evidence>
<dbReference type="InterPro" id="IPR011622">
    <property type="entry name" value="7TMR_DISM_rcpt_extracell_dom2"/>
</dbReference>
<evidence type="ECO:0000256" key="1">
    <source>
        <dbReference type="SAM" id="Phobius"/>
    </source>
</evidence>
<proteinExistence type="predicted"/>
<evidence type="ECO:0000259" key="2">
    <source>
        <dbReference type="Pfam" id="PF02518"/>
    </source>
</evidence>
<dbReference type="AlphaFoldDB" id="A0A917DHT8"/>
<dbReference type="SUPFAM" id="SSF55874">
    <property type="entry name" value="ATPase domain of HSP90 chaperone/DNA topoisomerase II/histidine kinase"/>
    <property type="match status" value="1"/>
</dbReference>
<feature type="transmembrane region" description="Helical" evidence="1">
    <location>
        <begin position="166"/>
        <end position="191"/>
    </location>
</feature>
<feature type="transmembrane region" description="Helical" evidence="1">
    <location>
        <begin position="236"/>
        <end position="257"/>
    </location>
</feature>
<dbReference type="RefSeq" id="WP_188763391.1">
    <property type="nucleotide sequence ID" value="NZ_BMKK01000001.1"/>
</dbReference>
<dbReference type="GO" id="GO:0016020">
    <property type="term" value="C:membrane"/>
    <property type="evidence" value="ECO:0007669"/>
    <property type="project" value="InterPro"/>
</dbReference>
<reference evidence="6" key="2">
    <citation type="submission" date="2020-09" db="EMBL/GenBank/DDBJ databases">
        <authorList>
            <person name="Sun Q."/>
            <person name="Zhou Y."/>
        </authorList>
    </citation>
    <scope>NUCLEOTIDE SEQUENCE</scope>
    <source>
        <strain evidence="6">CGMCC 1.15958</strain>
    </source>
</reference>
<keyword evidence="7" id="KW-1185">Reference proteome</keyword>
<dbReference type="Pfam" id="PF06580">
    <property type="entry name" value="His_kinase"/>
    <property type="match status" value="1"/>
</dbReference>
<feature type="transmembrane region" description="Helical" evidence="1">
    <location>
        <begin position="326"/>
        <end position="346"/>
    </location>
</feature>
<dbReference type="PANTHER" id="PTHR34220">
    <property type="entry name" value="SENSOR HISTIDINE KINASE YPDA"/>
    <property type="match status" value="1"/>
</dbReference>
<evidence type="ECO:0000313" key="6">
    <source>
        <dbReference type="EMBL" id="GGD39987.1"/>
    </source>
</evidence>
<evidence type="ECO:0008006" key="8">
    <source>
        <dbReference type="Google" id="ProtNLM"/>
    </source>
</evidence>
<evidence type="ECO:0000259" key="3">
    <source>
        <dbReference type="Pfam" id="PF06580"/>
    </source>
</evidence>
<dbReference type="Pfam" id="PF02518">
    <property type="entry name" value="HATPase_c"/>
    <property type="match status" value="1"/>
</dbReference>
<dbReference type="Proteomes" id="UP000609064">
    <property type="component" value="Unassembled WGS sequence"/>
</dbReference>
<dbReference type="Pfam" id="PF07695">
    <property type="entry name" value="7TMR-DISM_7TM"/>
    <property type="match status" value="1"/>
</dbReference>
<keyword evidence="1" id="KW-0472">Membrane</keyword>
<evidence type="ECO:0000259" key="4">
    <source>
        <dbReference type="Pfam" id="PF07695"/>
    </source>
</evidence>
<dbReference type="InterPro" id="IPR003594">
    <property type="entry name" value="HATPase_dom"/>
</dbReference>
<dbReference type="InterPro" id="IPR011623">
    <property type="entry name" value="7TMR_DISM_rcpt_extracell_dom1"/>
</dbReference>
<dbReference type="GO" id="GO:0000155">
    <property type="term" value="F:phosphorelay sensor kinase activity"/>
    <property type="evidence" value="ECO:0007669"/>
    <property type="project" value="InterPro"/>
</dbReference>
<feature type="transmembrane region" description="Helical" evidence="1">
    <location>
        <begin position="296"/>
        <end position="314"/>
    </location>
</feature>
<dbReference type="InterPro" id="IPR010559">
    <property type="entry name" value="Sig_transdc_His_kin_internal"/>
</dbReference>
<feature type="domain" description="7TM-DISM receptor extracellular" evidence="5">
    <location>
        <begin position="16"/>
        <end position="144"/>
    </location>
</feature>
<evidence type="ECO:0000259" key="5">
    <source>
        <dbReference type="Pfam" id="PF07696"/>
    </source>
</evidence>
<dbReference type="InterPro" id="IPR050640">
    <property type="entry name" value="Bact_2-comp_sensor_kinase"/>
</dbReference>